<reference evidence="2" key="1">
    <citation type="journal article" date="2019" name="Int. J. Syst. Evol. Microbiol.">
        <title>The Global Catalogue of Microorganisms (GCM) 10K type strain sequencing project: providing services to taxonomists for standard genome sequencing and annotation.</title>
        <authorList>
            <consortium name="The Broad Institute Genomics Platform"/>
            <consortium name="The Broad Institute Genome Sequencing Center for Infectious Disease"/>
            <person name="Wu L."/>
            <person name="Ma J."/>
        </authorList>
    </citation>
    <scope>NUCLEOTIDE SEQUENCE [LARGE SCALE GENOMIC DNA]</scope>
    <source>
        <strain evidence="2">KCTC 22228</strain>
    </source>
</reference>
<organism evidence="1 2">
    <name type="scientific">Litchfieldella qijiaojingensis</name>
    <dbReference type="NCBI Taxonomy" id="980347"/>
    <lineage>
        <taxon>Bacteria</taxon>
        <taxon>Pseudomonadati</taxon>
        <taxon>Pseudomonadota</taxon>
        <taxon>Gammaproteobacteria</taxon>
        <taxon>Oceanospirillales</taxon>
        <taxon>Halomonadaceae</taxon>
        <taxon>Litchfieldella</taxon>
    </lineage>
</organism>
<sequence length="135" mass="15705">MSRQEIMLIYDKQCPFCDHYCRLVRLRESVGSLILVDAREDTEVMDEITEAGLDIDQGMVLKMDGRLYYGDDAIHVLALLSSRSSVFNRLNFWAFRSAKRARLLYPMLRGCRNFLLKLLGKTKINNLSRPDNTHF</sequence>
<gene>
    <name evidence="1" type="ORF">GCM10007160_00520</name>
</gene>
<evidence type="ECO:0000313" key="1">
    <source>
        <dbReference type="EMBL" id="GGX77226.1"/>
    </source>
</evidence>
<dbReference type="Pfam" id="PF04134">
    <property type="entry name" value="DCC1-like"/>
    <property type="match status" value="1"/>
</dbReference>
<dbReference type="RefSeq" id="WP_189464724.1">
    <property type="nucleotide sequence ID" value="NZ_BMXS01000001.1"/>
</dbReference>
<proteinExistence type="predicted"/>
<evidence type="ECO:0000313" key="2">
    <source>
        <dbReference type="Proteomes" id="UP000653056"/>
    </source>
</evidence>
<name>A0ABQ2Y9N1_9GAMM</name>
<evidence type="ECO:0008006" key="3">
    <source>
        <dbReference type="Google" id="ProtNLM"/>
    </source>
</evidence>
<accession>A0ABQ2Y9N1</accession>
<comment type="caution">
    <text evidence="1">The sequence shown here is derived from an EMBL/GenBank/DDBJ whole genome shotgun (WGS) entry which is preliminary data.</text>
</comment>
<dbReference type="InterPro" id="IPR007263">
    <property type="entry name" value="DCC1-like"/>
</dbReference>
<dbReference type="Proteomes" id="UP000653056">
    <property type="component" value="Unassembled WGS sequence"/>
</dbReference>
<protein>
    <recommendedName>
        <fullName evidence="3">DUF393 domain-containing protein</fullName>
    </recommendedName>
</protein>
<keyword evidence="2" id="KW-1185">Reference proteome</keyword>
<dbReference type="EMBL" id="BMXS01000001">
    <property type="protein sequence ID" value="GGX77226.1"/>
    <property type="molecule type" value="Genomic_DNA"/>
</dbReference>